<dbReference type="InterPro" id="IPR001926">
    <property type="entry name" value="TrpB-like_PALP"/>
</dbReference>
<dbReference type="GO" id="GO:0004124">
    <property type="term" value="F:cysteine synthase activity"/>
    <property type="evidence" value="ECO:0007669"/>
    <property type="project" value="UniProtKB-EC"/>
</dbReference>
<evidence type="ECO:0000256" key="2">
    <source>
        <dbReference type="ARBA" id="ARBA00004962"/>
    </source>
</evidence>
<evidence type="ECO:0000256" key="9">
    <source>
        <dbReference type="ARBA" id="ARBA00047931"/>
    </source>
</evidence>
<dbReference type="Pfam" id="PF00291">
    <property type="entry name" value="PALP"/>
    <property type="match status" value="1"/>
</dbReference>
<keyword evidence="5 10" id="KW-0028">Amino-acid biosynthesis</keyword>
<dbReference type="InterPro" id="IPR001216">
    <property type="entry name" value="P-phosphate_BS"/>
</dbReference>
<organism evidence="12 13">
    <name type="scientific">Paenibacillus plantiphilus</name>
    <dbReference type="NCBI Taxonomy" id="2905650"/>
    <lineage>
        <taxon>Bacteria</taxon>
        <taxon>Bacillati</taxon>
        <taxon>Bacillota</taxon>
        <taxon>Bacilli</taxon>
        <taxon>Bacillales</taxon>
        <taxon>Paenibacillaceae</taxon>
        <taxon>Paenibacillus</taxon>
    </lineage>
</organism>
<dbReference type="Proteomes" id="UP000838686">
    <property type="component" value="Unassembled WGS sequence"/>
</dbReference>
<dbReference type="NCBIfam" id="TIGR01136">
    <property type="entry name" value="cysKM"/>
    <property type="match status" value="1"/>
</dbReference>
<evidence type="ECO:0000256" key="1">
    <source>
        <dbReference type="ARBA" id="ARBA00001933"/>
    </source>
</evidence>
<comment type="pathway">
    <text evidence="2">Amino-acid biosynthesis; L-cysteine biosynthesis; L-cysteine from L-serine: step 2/2.</text>
</comment>
<dbReference type="PANTHER" id="PTHR10314">
    <property type="entry name" value="CYSTATHIONINE BETA-SYNTHASE"/>
    <property type="match status" value="1"/>
</dbReference>
<dbReference type="EMBL" id="CAKMMF010000016">
    <property type="protein sequence ID" value="CAH1209315.1"/>
    <property type="molecule type" value="Genomic_DNA"/>
</dbReference>
<comment type="caution">
    <text evidence="12">The sequence shown here is derived from an EMBL/GenBank/DDBJ whole genome shotgun (WGS) entry which is preliminary data.</text>
</comment>
<name>A0ABN8GHA9_9BACL</name>
<dbReference type="CDD" id="cd01561">
    <property type="entry name" value="CBS_like"/>
    <property type="match status" value="1"/>
</dbReference>
<dbReference type="PROSITE" id="PS00901">
    <property type="entry name" value="CYS_SYNTHASE"/>
    <property type="match status" value="1"/>
</dbReference>
<dbReference type="SUPFAM" id="SSF53686">
    <property type="entry name" value="Tryptophan synthase beta subunit-like PLP-dependent enzymes"/>
    <property type="match status" value="1"/>
</dbReference>
<dbReference type="NCBIfam" id="TIGR01139">
    <property type="entry name" value="cysK"/>
    <property type="match status" value="1"/>
</dbReference>
<dbReference type="InterPro" id="IPR005859">
    <property type="entry name" value="CysK"/>
</dbReference>
<dbReference type="InterPro" id="IPR005856">
    <property type="entry name" value="Cys_synth"/>
</dbReference>
<dbReference type="InterPro" id="IPR036052">
    <property type="entry name" value="TrpB-like_PALP_sf"/>
</dbReference>
<evidence type="ECO:0000256" key="7">
    <source>
        <dbReference type="ARBA" id="ARBA00022898"/>
    </source>
</evidence>
<keyword evidence="6 10" id="KW-0808">Transferase</keyword>
<dbReference type="InterPro" id="IPR050214">
    <property type="entry name" value="Cys_Synth/Cystath_Beta-Synth"/>
</dbReference>
<reference evidence="12" key="1">
    <citation type="submission" date="2022-01" db="EMBL/GenBank/DDBJ databases">
        <authorList>
            <person name="Criscuolo A."/>
        </authorList>
    </citation>
    <scope>NUCLEOTIDE SEQUENCE</scope>
    <source>
        <strain evidence="12">CIP111893</strain>
    </source>
</reference>
<comment type="cofactor">
    <cofactor evidence="1 10">
        <name>pyridoxal 5'-phosphate</name>
        <dbReference type="ChEBI" id="CHEBI:597326"/>
    </cofactor>
</comment>
<dbReference type="EC" id="2.5.1.47" evidence="4 10"/>
<keyword evidence="8 10" id="KW-0198">Cysteine biosynthesis</keyword>
<evidence type="ECO:0000256" key="8">
    <source>
        <dbReference type="ARBA" id="ARBA00023192"/>
    </source>
</evidence>
<evidence type="ECO:0000256" key="10">
    <source>
        <dbReference type="RuleBase" id="RU003985"/>
    </source>
</evidence>
<evidence type="ECO:0000256" key="4">
    <source>
        <dbReference type="ARBA" id="ARBA00012681"/>
    </source>
</evidence>
<sequence length="314" mass="33013">MELVVNNITELIGKTPLVRLNKVAPEGSAEILLKLEFFNPGSSVKDRIAISIIEAAERDGRLKPGDTIVEATSGNTGIGIALVAAARGYRAILVMPETMSLERRNLLRAYGAELVLTPGLEGMNGAIRVAQELSANNPGYFPAQQFDNPANVHIHRETTGPEIVRAIESLGGGLDGFVAGVGTGGTITGVGEVLRGQYPHIHIVAVEPTASPVLSGGAPGLHKIQGIGAGFVPSILDTHIYDEVIQVSNEQAFETARRAAKEEGILGGISSGAAIYAATLLAQRLGAGKRVVAIIPSNGERYLSTVLYQQEQQL</sequence>
<accession>A0ABN8GHA9</accession>
<evidence type="ECO:0000256" key="5">
    <source>
        <dbReference type="ARBA" id="ARBA00022605"/>
    </source>
</evidence>
<keyword evidence="13" id="KW-1185">Reference proteome</keyword>
<evidence type="ECO:0000256" key="6">
    <source>
        <dbReference type="ARBA" id="ARBA00022679"/>
    </source>
</evidence>
<dbReference type="Gene3D" id="3.40.50.1100">
    <property type="match status" value="2"/>
</dbReference>
<evidence type="ECO:0000313" key="13">
    <source>
        <dbReference type="Proteomes" id="UP000838686"/>
    </source>
</evidence>
<evidence type="ECO:0000259" key="11">
    <source>
        <dbReference type="Pfam" id="PF00291"/>
    </source>
</evidence>
<evidence type="ECO:0000256" key="3">
    <source>
        <dbReference type="ARBA" id="ARBA00007103"/>
    </source>
</evidence>
<comment type="similarity">
    <text evidence="3 10">Belongs to the cysteine synthase/cystathionine beta-synthase family.</text>
</comment>
<protein>
    <recommendedName>
        <fullName evidence="4 10">Cysteine synthase</fullName>
        <ecNumber evidence="4 10">2.5.1.47</ecNumber>
    </recommendedName>
</protein>
<dbReference type="RefSeq" id="WP_236343364.1">
    <property type="nucleotide sequence ID" value="NZ_CAKMMF010000016.1"/>
</dbReference>
<keyword evidence="7 10" id="KW-0663">Pyridoxal phosphate</keyword>
<comment type="catalytic activity">
    <reaction evidence="9 10">
        <text>O-acetyl-L-serine + hydrogen sulfide = L-cysteine + acetate</text>
        <dbReference type="Rhea" id="RHEA:14829"/>
        <dbReference type="ChEBI" id="CHEBI:29919"/>
        <dbReference type="ChEBI" id="CHEBI:30089"/>
        <dbReference type="ChEBI" id="CHEBI:35235"/>
        <dbReference type="ChEBI" id="CHEBI:58340"/>
        <dbReference type="EC" id="2.5.1.47"/>
    </reaction>
</comment>
<gene>
    <name evidence="12" type="primary">cysK_1</name>
    <name evidence="12" type="ORF">PAECIP111893_02998</name>
</gene>
<feature type="domain" description="Tryptophan synthase beta chain-like PALP" evidence="11">
    <location>
        <begin position="8"/>
        <end position="296"/>
    </location>
</feature>
<evidence type="ECO:0000313" key="12">
    <source>
        <dbReference type="EMBL" id="CAH1209315.1"/>
    </source>
</evidence>
<proteinExistence type="inferred from homology"/>